<accession>A0A1X2HCF4</accession>
<evidence type="ECO:0000256" key="5">
    <source>
        <dbReference type="ARBA" id="ARBA00023136"/>
    </source>
</evidence>
<feature type="transmembrane region" description="Helical" evidence="6">
    <location>
        <begin position="113"/>
        <end position="135"/>
    </location>
</feature>
<keyword evidence="8" id="KW-1185">Reference proteome</keyword>
<name>A0A1X2HCF4_SYNRA</name>
<feature type="non-terminal residue" evidence="7">
    <location>
        <position position="1"/>
    </location>
</feature>
<evidence type="ECO:0008006" key="9">
    <source>
        <dbReference type="Google" id="ProtNLM"/>
    </source>
</evidence>
<dbReference type="InterPro" id="IPR004840">
    <property type="entry name" value="Amino_acid_permease_CS"/>
</dbReference>
<dbReference type="GO" id="GO:0016020">
    <property type="term" value="C:membrane"/>
    <property type="evidence" value="ECO:0007669"/>
    <property type="project" value="UniProtKB-SubCell"/>
</dbReference>
<reference evidence="7 8" key="1">
    <citation type="submission" date="2016-07" db="EMBL/GenBank/DDBJ databases">
        <title>Pervasive Adenine N6-methylation of Active Genes in Fungi.</title>
        <authorList>
            <consortium name="DOE Joint Genome Institute"/>
            <person name="Mondo S.J."/>
            <person name="Dannebaum R.O."/>
            <person name="Kuo R.C."/>
            <person name="Labutti K."/>
            <person name="Haridas S."/>
            <person name="Kuo A."/>
            <person name="Salamov A."/>
            <person name="Ahrendt S.R."/>
            <person name="Lipzen A."/>
            <person name="Sullivan W."/>
            <person name="Andreopoulos W.B."/>
            <person name="Clum A."/>
            <person name="Lindquist E."/>
            <person name="Daum C."/>
            <person name="Ramamoorthy G.K."/>
            <person name="Gryganskyi A."/>
            <person name="Culley D."/>
            <person name="Magnuson J.K."/>
            <person name="James T.Y."/>
            <person name="O'Malley M.A."/>
            <person name="Stajich J.E."/>
            <person name="Spatafora J.W."/>
            <person name="Visel A."/>
            <person name="Grigoriev I.V."/>
        </authorList>
    </citation>
    <scope>NUCLEOTIDE SEQUENCE [LARGE SCALE GENOMIC DNA]</scope>
    <source>
        <strain evidence="7 8">NRRL 2496</strain>
    </source>
</reference>
<feature type="transmembrane region" description="Helical" evidence="6">
    <location>
        <begin position="31"/>
        <end position="53"/>
    </location>
</feature>
<dbReference type="PROSITE" id="PS00218">
    <property type="entry name" value="AMINO_ACID_PERMEASE_1"/>
    <property type="match status" value="1"/>
</dbReference>
<dbReference type="OrthoDB" id="10054429at2759"/>
<keyword evidence="2" id="KW-0813">Transport</keyword>
<dbReference type="STRING" id="13706.A0A1X2HCF4"/>
<comment type="caution">
    <text evidence="7">The sequence shown here is derived from an EMBL/GenBank/DDBJ whole genome shotgun (WGS) entry which is preliminary data.</text>
</comment>
<evidence type="ECO:0000256" key="1">
    <source>
        <dbReference type="ARBA" id="ARBA00004141"/>
    </source>
</evidence>
<dbReference type="PANTHER" id="PTHR45649:SF26">
    <property type="entry name" value="OS04G0435100 PROTEIN"/>
    <property type="match status" value="1"/>
</dbReference>
<evidence type="ECO:0000256" key="3">
    <source>
        <dbReference type="ARBA" id="ARBA00022692"/>
    </source>
</evidence>
<keyword evidence="3 6" id="KW-0812">Transmembrane</keyword>
<dbReference type="Pfam" id="PF13520">
    <property type="entry name" value="AA_permease_2"/>
    <property type="match status" value="1"/>
</dbReference>
<proteinExistence type="predicted"/>
<evidence type="ECO:0000256" key="6">
    <source>
        <dbReference type="SAM" id="Phobius"/>
    </source>
</evidence>
<sequence>VEHLETNSLDYDAQRLQDLGYKQEFKREINLFVQAGFSFSTMAVLPNWLVGFGPAISAGGPSSLFWGWIVVTPFVFCIATSMAEVISAYPLAGGIYSWCYVLSSKEWGPYMSWMAGYMYVTGLMAANMTLAWTAAQYIYGLAQLCSGFSTSSTGAYVGLYCAVLILGTVYNFLGMRASSWLNKFMGKLVP</sequence>
<gene>
    <name evidence="7" type="ORF">BCR43DRAFT_440156</name>
</gene>
<feature type="transmembrane region" description="Helical" evidence="6">
    <location>
        <begin position="155"/>
        <end position="173"/>
    </location>
</feature>
<keyword evidence="5 6" id="KW-0472">Membrane</keyword>
<keyword evidence="4 6" id="KW-1133">Transmembrane helix</keyword>
<dbReference type="EMBL" id="MCGN01000005">
    <property type="protein sequence ID" value="ORY96420.1"/>
    <property type="molecule type" value="Genomic_DNA"/>
</dbReference>
<dbReference type="InParanoid" id="A0A1X2HCF4"/>
<dbReference type="AlphaFoldDB" id="A0A1X2HCF4"/>
<dbReference type="InterPro" id="IPR002293">
    <property type="entry name" value="AA/rel_permease1"/>
</dbReference>
<dbReference type="Gene3D" id="1.20.1740.10">
    <property type="entry name" value="Amino acid/polyamine transporter I"/>
    <property type="match status" value="1"/>
</dbReference>
<dbReference type="Proteomes" id="UP000242180">
    <property type="component" value="Unassembled WGS sequence"/>
</dbReference>
<evidence type="ECO:0000256" key="4">
    <source>
        <dbReference type="ARBA" id="ARBA00022989"/>
    </source>
</evidence>
<evidence type="ECO:0000256" key="2">
    <source>
        <dbReference type="ARBA" id="ARBA00022448"/>
    </source>
</evidence>
<dbReference type="GO" id="GO:0022857">
    <property type="term" value="F:transmembrane transporter activity"/>
    <property type="evidence" value="ECO:0007669"/>
    <property type="project" value="InterPro"/>
</dbReference>
<feature type="transmembrane region" description="Helical" evidence="6">
    <location>
        <begin position="65"/>
        <end position="92"/>
    </location>
</feature>
<dbReference type="PANTHER" id="PTHR45649">
    <property type="entry name" value="AMINO-ACID PERMEASE BAT1"/>
    <property type="match status" value="1"/>
</dbReference>
<protein>
    <recommendedName>
        <fullName evidence="9">Amino acid/polyamine transporter I</fullName>
    </recommendedName>
</protein>
<comment type="subcellular location">
    <subcellularLocation>
        <location evidence="1">Membrane</location>
        <topology evidence="1">Multi-pass membrane protein</topology>
    </subcellularLocation>
</comment>
<evidence type="ECO:0000313" key="7">
    <source>
        <dbReference type="EMBL" id="ORY96420.1"/>
    </source>
</evidence>
<evidence type="ECO:0000313" key="8">
    <source>
        <dbReference type="Proteomes" id="UP000242180"/>
    </source>
</evidence>
<dbReference type="OMA" id="CICATAC"/>
<organism evidence="7 8">
    <name type="scientific">Syncephalastrum racemosum</name>
    <name type="common">Filamentous fungus</name>
    <dbReference type="NCBI Taxonomy" id="13706"/>
    <lineage>
        <taxon>Eukaryota</taxon>
        <taxon>Fungi</taxon>
        <taxon>Fungi incertae sedis</taxon>
        <taxon>Mucoromycota</taxon>
        <taxon>Mucoromycotina</taxon>
        <taxon>Mucoromycetes</taxon>
        <taxon>Mucorales</taxon>
        <taxon>Syncephalastraceae</taxon>
        <taxon>Syncephalastrum</taxon>
    </lineage>
</organism>
<dbReference type="GO" id="GO:0006865">
    <property type="term" value="P:amino acid transport"/>
    <property type="evidence" value="ECO:0007669"/>
    <property type="project" value="InterPro"/>
</dbReference>